<evidence type="ECO:0000313" key="1">
    <source>
        <dbReference type="EMBL" id="KAK5641693.1"/>
    </source>
</evidence>
<dbReference type="AlphaFoldDB" id="A0AAN7ZJS1"/>
<dbReference type="Proteomes" id="UP001329430">
    <property type="component" value="Chromosome 7"/>
</dbReference>
<reference evidence="1 2" key="1">
    <citation type="journal article" date="2024" name="Insects">
        <title>An Improved Chromosome-Level Genome Assembly of the Firefly Pyrocoelia pectoralis.</title>
        <authorList>
            <person name="Fu X."/>
            <person name="Meyer-Rochow V.B."/>
            <person name="Ballantyne L."/>
            <person name="Zhu X."/>
        </authorList>
    </citation>
    <scope>NUCLEOTIDE SEQUENCE [LARGE SCALE GENOMIC DNA]</scope>
    <source>
        <strain evidence="1">XCY_ONT2</strain>
    </source>
</reference>
<sequence length="333" mass="39084">MNWETKNRCGKSELNQQLYRIERECRDEMRMHDTRAQQFKTRRSRLNFYLDKDVHAMLFTNGELDVEKVLCLHLLTAHRAETLRPPVKTKRPISFLAKDQSPLEKLIERSRKRRIMDKHPKLTPTYVLDINNKNEDESEDDCVIRDGRLAERIIINDKILILIHTVLDALQLSNPEKMAELMSKAQDENILKEIIEKPDLQDFLQTLHKQLIISRFAKLSPRKPQITNLEQIDDDNIRRIDVDQLALIVDLHMKRLNCEDKRPTMYQKSTPLNVSDNTAKGRVGFKATRGSVDLNVYDLARISQEIRERETQQKLEKFLKNAADSSNNVITYK</sequence>
<accession>A0AAN7ZJS1</accession>
<dbReference type="EMBL" id="JAVRBK010000007">
    <property type="protein sequence ID" value="KAK5641693.1"/>
    <property type="molecule type" value="Genomic_DNA"/>
</dbReference>
<name>A0AAN7ZJS1_9COLE</name>
<gene>
    <name evidence="1" type="ORF">RI129_010240</name>
</gene>
<evidence type="ECO:0000313" key="2">
    <source>
        <dbReference type="Proteomes" id="UP001329430"/>
    </source>
</evidence>
<keyword evidence="2" id="KW-1185">Reference proteome</keyword>
<protein>
    <submittedName>
        <fullName evidence="1">Uncharacterized protein</fullName>
    </submittedName>
</protein>
<comment type="caution">
    <text evidence="1">The sequence shown here is derived from an EMBL/GenBank/DDBJ whole genome shotgun (WGS) entry which is preliminary data.</text>
</comment>
<organism evidence="1 2">
    <name type="scientific">Pyrocoelia pectoralis</name>
    <dbReference type="NCBI Taxonomy" id="417401"/>
    <lineage>
        <taxon>Eukaryota</taxon>
        <taxon>Metazoa</taxon>
        <taxon>Ecdysozoa</taxon>
        <taxon>Arthropoda</taxon>
        <taxon>Hexapoda</taxon>
        <taxon>Insecta</taxon>
        <taxon>Pterygota</taxon>
        <taxon>Neoptera</taxon>
        <taxon>Endopterygota</taxon>
        <taxon>Coleoptera</taxon>
        <taxon>Polyphaga</taxon>
        <taxon>Elateriformia</taxon>
        <taxon>Elateroidea</taxon>
        <taxon>Lampyridae</taxon>
        <taxon>Lampyrinae</taxon>
        <taxon>Pyrocoelia</taxon>
    </lineage>
</organism>
<proteinExistence type="predicted"/>